<name>A0A8X6TG77_NEPPI</name>
<dbReference type="GO" id="GO:0003676">
    <property type="term" value="F:nucleic acid binding"/>
    <property type="evidence" value="ECO:0007669"/>
    <property type="project" value="InterPro"/>
</dbReference>
<sequence>MGIRVRERRRPCEKKAKRRLLTEVVQFLSTLHTHHLSPSDFYLSGTLKGYVNSNNPHTLEELQQNIENSIAAIPLAQLLRVSSQFNESSTALHRSQWCPFPVFSVMGISALH</sequence>
<protein>
    <submittedName>
        <fullName evidence="1">Uncharacterized protein</fullName>
    </submittedName>
</protein>
<reference evidence="1" key="1">
    <citation type="submission" date="2020-08" db="EMBL/GenBank/DDBJ databases">
        <title>Multicomponent nature underlies the extraordinary mechanical properties of spider dragline silk.</title>
        <authorList>
            <person name="Kono N."/>
            <person name="Nakamura H."/>
            <person name="Mori M."/>
            <person name="Yoshida Y."/>
            <person name="Ohtoshi R."/>
            <person name="Malay A.D."/>
            <person name="Moran D.A.P."/>
            <person name="Tomita M."/>
            <person name="Numata K."/>
            <person name="Arakawa K."/>
        </authorList>
    </citation>
    <scope>NUCLEOTIDE SEQUENCE</scope>
</reference>
<evidence type="ECO:0000313" key="2">
    <source>
        <dbReference type="Proteomes" id="UP000887013"/>
    </source>
</evidence>
<accession>A0A8X6TG77</accession>
<keyword evidence="2" id="KW-1185">Reference proteome</keyword>
<evidence type="ECO:0000313" key="1">
    <source>
        <dbReference type="EMBL" id="GFT07329.1"/>
    </source>
</evidence>
<comment type="caution">
    <text evidence="1">The sequence shown here is derived from an EMBL/GenBank/DDBJ whole genome shotgun (WGS) entry which is preliminary data.</text>
</comment>
<proteinExistence type="predicted"/>
<dbReference type="AlphaFoldDB" id="A0A8X6TG77"/>
<dbReference type="InterPro" id="IPR036397">
    <property type="entry name" value="RNaseH_sf"/>
</dbReference>
<dbReference type="Gene3D" id="3.30.420.10">
    <property type="entry name" value="Ribonuclease H-like superfamily/Ribonuclease H"/>
    <property type="match status" value="1"/>
</dbReference>
<dbReference type="Proteomes" id="UP000887013">
    <property type="component" value="Unassembled WGS sequence"/>
</dbReference>
<organism evidence="1 2">
    <name type="scientific">Nephila pilipes</name>
    <name type="common">Giant wood spider</name>
    <name type="synonym">Nephila maculata</name>
    <dbReference type="NCBI Taxonomy" id="299642"/>
    <lineage>
        <taxon>Eukaryota</taxon>
        <taxon>Metazoa</taxon>
        <taxon>Ecdysozoa</taxon>
        <taxon>Arthropoda</taxon>
        <taxon>Chelicerata</taxon>
        <taxon>Arachnida</taxon>
        <taxon>Araneae</taxon>
        <taxon>Araneomorphae</taxon>
        <taxon>Entelegynae</taxon>
        <taxon>Araneoidea</taxon>
        <taxon>Nephilidae</taxon>
        <taxon>Nephila</taxon>
    </lineage>
</organism>
<gene>
    <name evidence="1" type="ORF">NPIL_492751</name>
</gene>
<dbReference type="EMBL" id="BMAW01103087">
    <property type="protein sequence ID" value="GFT07329.1"/>
    <property type="molecule type" value="Genomic_DNA"/>
</dbReference>